<feature type="compositionally biased region" description="Polar residues" evidence="1">
    <location>
        <begin position="63"/>
        <end position="81"/>
    </location>
</feature>
<feature type="compositionally biased region" description="Polar residues" evidence="1">
    <location>
        <begin position="165"/>
        <end position="175"/>
    </location>
</feature>
<name>A0ABQ1B400_9EURO</name>
<proteinExistence type="predicted"/>
<feature type="region of interest" description="Disordered" evidence="1">
    <location>
        <begin position="139"/>
        <end position="202"/>
    </location>
</feature>
<evidence type="ECO:0000313" key="2">
    <source>
        <dbReference type="EMBL" id="GFF93329.1"/>
    </source>
</evidence>
<dbReference type="EMBL" id="BLKG01000090">
    <property type="protein sequence ID" value="GFF93329.1"/>
    <property type="molecule type" value="Genomic_DNA"/>
</dbReference>
<organism evidence="2 3">
    <name type="scientific">Aspergillus udagawae</name>
    <dbReference type="NCBI Taxonomy" id="91492"/>
    <lineage>
        <taxon>Eukaryota</taxon>
        <taxon>Fungi</taxon>
        <taxon>Dikarya</taxon>
        <taxon>Ascomycota</taxon>
        <taxon>Pezizomycotina</taxon>
        <taxon>Eurotiomycetes</taxon>
        <taxon>Eurotiomycetidae</taxon>
        <taxon>Eurotiales</taxon>
        <taxon>Aspergillaceae</taxon>
        <taxon>Aspergillus</taxon>
        <taxon>Aspergillus subgen. Fumigati</taxon>
    </lineage>
</organism>
<feature type="compositionally biased region" description="Polar residues" evidence="1">
    <location>
        <begin position="185"/>
        <end position="202"/>
    </location>
</feature>
<sequence length="252" mass="27509">MSVTSQDVSAPTIRLVQYAFVPWEAQGRDKLTVKLALYCITLLANEASELGPDYAPLAPVSQPPLNATPSLNQARTHTASSPRREQPQEQSTGAPKNQCYTDVSLTQHGNFYTFSLDSGPMAKNKDEWREERDYLFHDGLKVKGKKPQSTTAPSSMSTSAGKKPQSMTAPSTMGTSAGKKPQYMTAPSSTGISSGKKPQSTTAPEYTYVGQLLEHEGHYRTSNGSVNLPKKEWTTMGGYCYHEAQKLQGKQP</sequence>
<evidence type="ECO:0000256" key="1">
    <source>
        <dbReference type="SAM" id="MobiDB-lite"/>
    </source>
</evidence>
<gene>
    <name evidence="2" type="ORF">IFM53868_07148</name>
</gene>
<dbReference type="Proteomes" id="UP000465266">
    <property type="component" value="Unassembled WGS sequence"/>
</dbReference>
<feature type="region of interest" description="Disordered" evidence="1">
    <location>
        <begin position="60"/>
        <end position="100"/>
    </location>
</feature>
<feature type="compositionally biased region" description="Low complexity" evidence="1">
    <location>
        <begin position="149"/>
        <end position="160"/>
    </location>
</feature>
<reference evidence="2 3" key="1">
    <citation type="submission" date="2020-01" db="EMBL/GenBank/DDBJ databases">
        <title>Draft genome sequence of Aspergillus udagawae IFM 53868.</title>
        <authorList>
            <person name="Takahashi H."/>
            <person name="Yaguchi T."/>
        </authorList>
    </citation>
    <scope>NUCLEOTIDE SEQUENCE [LARGE SCALE GENOMIC DNA]</scope>
    <source>
        <strain evidence="2 3">IFM 53868</strain>
    </source>
</reference>
<evidence type="ECO:0000313" key="3">
    <source>
        <dbReference type="Proteomes" id="UP000465266"/>
    </source>
</evidence>
<keyword evidence="3" id="KW-1185">Reference proteome</keyword>
<accession>A0ABQ1B400</accession>
<feature type="compositionally biased region" description="Polar residues" evidence="1">
    <location>
        <begin position="88"/>
        <end position="100"/>
    </location>
</feature>
<comment type="caution">
    <text evidence="2">The sequence shown here is derived from an EMBL/GenBank/DDBJ whole genome shotgun (WGS) entry which is preliminary data.</text>
</comment>
<protein>
    <submittedName>
        <fullName evidence="2">Uncharacterized protein</fullName>
    </submittedName>
</protein>